<dbReference type="AlphaFoldDB" id="A0AAV4AMC1"/>
<gene>
    <name evidence="2" type="ORF">PoB_003586000</name>
</gene>
<accession>A0AAV4AMC1</accession>
<proteinExistence type="predicted"/>
<evidence type="ECO:0000256" key="1">
    <source>
        <dbReference type="SAM" id="MobiDB-lite"/>
    </source>
</evidence>
<name>A0AAV4AMC1_9GAST</name>
<dbReference type="EMBL" id="BLXT01004061">
    <property type="protein sequence ID" value="GFO09355.1"/>
    <property type="molecule type" value="Genomic_DNA"/>
</dbReference>
<evidence type="ECO:0000313" key="3">
    <source>
        <dbReference type="Proteomes" id="UP000735302"/>
    </source>
</evidence>
<keyword evidence="3" id="KW-1185">Reference proteome</keyword>
<reference evidence="2 3" key="1">
    <citation type="journal article" date="2021" name="Elife">
        <title>Chloroplast acquisition without the gene transfer in kleptoplastic sea slugs, Plakobranchus ocellatus.</title>
        <authorList>
            <person name="Maeda T."/>
            <person name="Takahashi S."/>
            <person name="Yoshida T."/>
            <person name="Shimamura S."/>
            <person name="Takaki Y."/>
            <person name="Nagai Y."/>
            <person name="Toyoda A."/>
            <person name="Suzuki Y."/>
            <person name="Arimoto A."/>
            <person name="Ishii H."/>
            <person name="Satoh N."/>
            <person name="Nishiyama T."/>
            <person name="Hasebe M."/>
            <person name="Maruyama T."/>
            <person name="Minagawa J."/>
            <person name="Obokata J."/>
            <person name="Shigenobu S."/>
        </authorList>
    </citation>
    <scope>NUCLEOTIDE SEQUENCE [LARGE SCALE GENOMIC DNA]</scope>
</reference>
<dbReference type="Proteomes" id="UP000735302">
    <property type="component" value="Unassembled WGS sequence"/>
</dbReference>
<feature type="compositionally biased region" description="Low complexity" evidence="1">
    <location>
        <begin position="10"/>
        <end position="21"/>
    </location>
</feature>
<evidence type="ECO:0000313" key="2">
    <source>
        <dbReference type="EMBL" id="GFO09355.1"/>
    </source>
</evidence>
<feature type="region of interest" description="Disordered" evidence="1">
    <location>
        <begin position="1"/>
        <end position="24"/>
    </location>
</feature>
<comment type="caution">
    <text evidence="2">The sequence shown here is derived from an EMBL/GenBank/DDBJ whole genome shotgun (WGS) entry which is preliminary data.</text>
</comment>
<sequence>MWDGGPSSPPSSSSSSSQPSSHHQYYRLREPLYSRVNYSTLPRKAVSKKTCSFLNHTKTLPSIFYLLMIPYPKQPPTANAAALAVICPTLTLDQGLSMRVKLGQRVHSRVTRSLSWAAQNGDTVLS</sequence>
<protein>
    <submittedName>
        <fullName evidence="2">Uncharacterized protein</fullName>
    </submittedName>
</protein>
<organism evidence="2 3">
    <name type="scientific">Plakobranchus ocellatus</name>
    <dbReference type="NCBI Taxonomy" id="259542"/>
    <lineage>
        <taxon>Eukaryota</taxon>
        <taxon>Metazoa</taxon>
        <taxon>Spiralia</taxon>
        <taxon>Lophotrochozoa</taxon>
        <taxon>Mollusca</taxon>
        <taxon>Gastropoda</taxon>
        <taxon>Heterobranchia</taxon>
        <taxon>Euthyneura</taxon>
        <taxon>Panpulmonata</taxon>
        <taxon>Sacoglossa</taxon>
        <taxon>Placobranchoidea</taxon>
        <taxon>Plakobranchidae</taxon>
        <taxon>Plakobranchus</taxon>
    </lineage>
</organism>